<sequence>MFGGERLYANPYLQHSTAGGNGPQDESVAQQKVEATAENNAASNQSSGYMACIQRNRERIEKGSDAQSSCTKPDLEAERACMENMRNSSQLKCSKSPASGMKLQKHEIWDRISTPNMKKSGLGGRFYENLGGCCG</sequence>
<accession>A0A5J4ZTX5</accession>
<dbReference type="OrthoDB" id="60033at2759"/>
<dbReference type="Proteomes" id="UP000325577">
    <property type="component" value="Linkage Group LG5"/>
</dbReference>
<evidence type="ECO:0000313" key="2">
    <source>
        <dbReference type="EMBL" id="KAA8521108.1"/>
    </source>
</evidence>
<organism evidence="2 3">
    <name type="scientific">Nyssa sinensis</name>
    <dbReference type="NCBI Taxonomy" id="561372"/>
    <lineage>
        <taxon>Eukaryota</taxon>
        <taxon>Viridiplantae</taxon>
        <taxon>Streptophyta</taxon>
        <taxon>Embryophyta</taxon>
        <taxon>Tracheophyta</taxon>
        <taxon>Spermatophyta</taxon>
        <taxon>Magnoliopsida</taxon>
        <taxon>eudicotyledons</taxon>
        <taxon>Gunneridae</taxon>
        <taxon>Pentapetalae</taxon>
        <taxon>asterids</taxon>
        <taxon>Cornales</taxon>
        <taxon>Nyssaceae</taxon>
        <taxon>Nyssa</taxon>
    </lineage>
</organism>
<feature type="region of interest" description="Disordered" evidence="1">
    <location>
        <begin position="1"/>
        <end position="43"/>
    </location>
</feature>
<proteinExistence type="predicted"/>
<evidence type="ECO:0000256" key="1">
    <source>
        <dbReference type="SAM" id="MobiDB-lite"/>
    </source>
</evidence>
<gene>
    <name evidence="2" type="ORF">F0562_011739</name>
</gene>
<keyword evidence="3" id="KW-1185">Reference proteome</keyword>
<protein>
    <submittedName>
        <fullName evidence="2">Uncharacterized protein</fullName>
    </submittedName>
</protein>
<reference evidence="2 3" key="1">
    <citation type="submission" date="2019-09" db="EMBL/GenBank/DDBJ databases">
        <title>A chromosome-level genome assembly of the Chinese tupelo Nyssa sinensis.</title>
        <authorList>
            <person name="Yang X."/>
            <person name="Kang M."/>
            <person name="Yang Y."/>
            <person name="Xiong H."/>
            <person name="Wang M."/>
            <person name="Zhang Z."/>
            <person name="Wang Z."/>
            <person name="Wu H."/>
            <person name="Ma T."/>
            <person name="Liu J."/>
            <person name="Xi Z."/>
        </authorList>
    </citation>
    <scope>NUCLEOTIDE SEQUENCE [LARGE SCALE GENOMIC DNA]</scope>
    <source>
        <strain evidence="2">J267</strain>
        <tissue evidence="2">Leaf</tissue>
    </source>
</reference>
<dbReference type="AlphaFoldDB" id="A0A5J4ZTX5"/>
<name>A0A5J4ZTX5_9ASTE</name>
<dbReference type="EMBL" id="CM018048">
    <property type="protein sequence ID" value="KAA8521108.1"/>
    <property type="molecule type" value="Genomic_DNA"/>
</dbReference>
<evidence type="ECO:0000313" key="3">
    <source>
        <dbReference type="Proteomes" id="UP000325577"/>
    </source>
</evidence>